<keyword evidence="2" id="KW-1277">Toxin-antitoxin system</keyword>
<dbReference type="Proteomes" id="UP000463931">
    <property type="component" value="Chromosome"/>
</dbReference>
<evidence type="ECO:0000313" key="4">
    <source>
        <dbReference type="EMBL" id="TGY56585.1"/>
    </source>
</evidence>
<dbReference type="OrthoDB" id="9805098at2"/>
<evidence type="ECO:0000313" key="3">
    <source>
        <dbReference type="EMBL" id="QIA90347.1"/>
    </source>
</evidence>
<reference evidence="4 5" key="2">
    <citation type="submission" date="2019-04" db="EMBL/GenBank/DDBJ databases">
        <title>Microbes associate with the intestines of laboratory mice.</title>
        <authorList>
            <person name="Navarre W."/>
            <person name="Wong E."/>
            <person name="Huang K."/>
            <person name="Tropini C."/>
            <person name="Ng K."/>
            <person name="Yu B."/>
        </authorList>
    </citation>
    <scope>NUCLEOTIDE SEQUENCE [LARGE SCALE GENOMIC DNA]</scope>
    <source>
        <strain evidence="4 5">NM26_J9</strain>
    </source>
</reference>
<comment type="similarity">
    <text evidence="1">Belongs to the RelE toxin family.</text>
</comment>
<dbReference type="InterPro" id="IPR007712">
    <property type="entry name" value="RelE/ParE_toxin"/>
</dbReference>
<sequence>MKEYHVEYSKRAQKQIKKLDRQIQRLLFAWIDKNLEGVSDPRIHGKGLTGNHAREWRYRIGDYRLICDIQDDIMIILALEFGHRRSVYNKK</sequence>
<dbReference type="PANTHER" id="PTHR35601:SF1">
    <property type="entry name" value="TOXIN RELE"/>
    <property type="match status" value="1"/>
</dbReference>
<dbReference type="Pfam" id="PF05016">
    <property type="entry name" value="ParE_toxin"/>
    <property type="match status" value="1"/>
</dbReference>
<dbReference type="Gene3D" id="3.30.2310.20">
    <property type="entry name" value="RelE-like"/>
    <property type="match status" value="1"/>
</dbReference>
<evidence type="ECO:0000313" key="6">
    <source>
        <dbReference type="Proteomes" id="UP000463931"/>
    </source>
</evidence>
<evidence type="ECO:0000256" key="1">
    <source>
        <dbReference type="ARBA" id="ARBA00006226"/>
    </source>
</evidence>
<dbReference type="AlphaFoldDB" id="A0A4S2ELB2"/>
<organism evidence="4 5">
    <name type="scientific">Ligilactobacillus murinus</name>
    <dbReference type="NCBI Taxonomy" id="1622"/>
    <lineage>
        <taxon>Bacteria</taxon>
        <taxon>Bacillati</taxon>
        <taxon>Bacillota</taxon>
        <taxon>Bacilli</taxon>
        <taxon>Lactobacillales</taxon>
        <taxon>Lactobacillaceae</taxon>
        <taxon>Ligilactobacillus</taxon>
    </lineage>
</organism>
<name>A0A4S2ELB2_9LACO</name>
<reference evidence="3 6" key="1">
    <citation type="journal article" date="2019" name="Nat. Med.">
        <title>Preventing dysbiosis of the neonatal mouse intestinal microbiome protects against late-onset sepsis.</title>
        <authorList>
            <person name="Singer J.R."/>
            <person name="Blosser E.G."/>
            <person name="Zindl C.L."/>
            <person name="Silberger D.J."/>
            <person name="Conlan S."/>
            <person name="Laufer V.A."/>
            <person name="DiToro D."/>
            <person name="Deming C."/>
            <person name="Kumar R."/>
            <person name="Morrow C.D."/>
            <person name="Segre J.A."/>
            <person name="Gray M.J."/>
            <person name="Randolph D.A."/>
            <person name="Weaver C.T."/>
        </authorList>
    </citation>
    <scope>NUCLEOTIDE SEQUENCE [LARGE SCALE GENOMIC DNA]</scope>
    <source>
        <strain evidence="3 6">V10</strain>
    </source>
</reference>
<dbReference type="PANTHER" id="PTHR35601">
    <property type="entry name" value="TOXIN RELE"/>
    <property type="match status" value="1"/>
</dbReference>
<dbReference type="Proteomes" id="UP000306855">
    <property type="component" value="Unassembled WGS sequence"/>
</dbReference>
<protein>
    <submittedName>
        <fullName evidence="4">Type II toxin-antitoxin system RelE/ParE family toxin</fullName>
    </submittedName>
</protein>
<dbReference type="RefSeq" id="WP_004047837.1">
    <property type="nucleotide sequence ID" value="NZ_BDFM01000329.1"/>
</dbReference>
<dbReference type="EMBL" id="SRYK01000007">
    <property type="protein sequence ID" value="TGY56585.1"/>
    <property type="molecule type" value="Genomic_DNA"/>
</dbReference>
<evidence type="ECO:0000256" key="2">
    <source>
        <dbReference type="ARBA" id="ARBA00022649"/>
    </source>
</evidence>
<dbReference type="InterPro" id="IPR035093">
    <property type="entry name" value="RelE/ParE_toxin_dom_sf"/>
</dbReference>
<dbReference type="NCBIfam" id="TIGR02385">
    <property type="entry name" value="RelE_StbE"/>
    <property type="match status" value="1"/>
</dbReference>
<dbReference type="SUPFAM" id="SSF143011">
    <property type="entry name" value="RelE-like"/>
    <property type="match status" value="1"/>
</dbReference>
<gene>
    <name evidence="4" type="ORF">E5340_02560</name>
    <name evidence="3" type="ORF">FEE40_09400</name>
</gene>
<proteinExistence type="inferred from homology"/>
<evidence type="ECO:0000313" key="5">
    <source>
        <dbReference type="Proteomes" id="UP000306855"/>
    </source>
</evidence>
<accession>A0A4S2ELB2</accession>
<dbReference type="EMBL" id="CP040852">
    <property type="protein sequence ID" value="QIA90347.1"/>
    <property type="molecule type" value="Genomic_DNA"/>
</dbReference>